<feature type="compositionally biased region" description="Basic and acidic residues" evidence="1">
    <location>
        <begin position="18"/>
        <end position="29"/>
    </location>
</feature>
<reference evidence="2 3" key="1">
    <citation type="submission" date="2014-03" db="EMBL/GenBank/DDBJ databases">
        <title>Genomics of Bifidobacteria.</title>
        <authorList>
            <person name="Ventura M."/>
            <person name="Milani C."/>
            <person name="Lugli G.A."/>
        </authorList>
    </citation>
    <scope>NUCLEOTIDE SEQUENCE [LARGE SCALE GENOMIC DNA]</scope>
    <source>
        <strain evidence="2 3">LMG 11592</strain>
    </source>
</reference>
<accession>A0A087BMR3</accession>
<name>A0A087BMR3_9BIFI</name>
<feature type="region of interest" description="Disordered" evidence="1">
    <location>
        <begin position="72"/>
        <end position="110"/>
    </location>
</feature>
<protein>
    <submittedName>
        <fullName evidence="2">Uncharacterized protein</fullName>
    </submittedName>
</protein>
<proteinExistence type="predicted"/>
<dbReference type="AlphaFoldDB" id="A0A087BMR3"/>
<feature type="compositionally biased region" description="Polar residues" evidence="1">
    <location>
        <begin position="89"/>
        <end position="105"/>
    </location>
</feature>
<dbReference type="Proteomes" id="UP000029014">
    <property type="component" value="Unassembled WGS sequence"/>
</dbReference>
<dbReference type="EMBL" id="JGZD01000009">
    <property type="protein sequence ID" value="KFI72313.1"/>
    <property type="molecule type" value="Genomic_DNA"/>
</dbReference>
<keyword evidence="3" id="KW-1185">Reference proteome</keyword>
<evidence type="ECO:0000313" key="3">
    <source>
        <dbReference type="Proteomes" id="UP000029014"/>
    </source>
</evidence>
<gene>
    <name evidence="2" type="ORF">BMIN_0205</name>
</gene>
<feature type="region of interest" description="Disordered" evidence="1">
    <location>
        <begin position="1"/>
        <end position="41"/>
    </location>
</feature>
<evidence type="ECO:0000313" key="2">
    <source>
        <dbReference type="EMBL" id="KFI72313.1"/>
    </source>
</evidence>
<evidence type="ECO:0000256" key="1">
    <source>
        <dbReference type="SAM" id="MobiDB-lite"/>
    </source>
</evidence>
<sequence length="118" mass="13262">MLIPAISDPTTMKGVRRPYRDLLRSENAPRRTSAKSATRAPAAFRLATRDSGLAIPASFRHRPHVVRRVQPSMRPRAARETNRVKRQAYHSSARTPGSPRSTDNAAATRDRYLLTVCR</sequence>
<comment type="caution">
    <text evidence="2">The sequence shown here is derived from an EMBL/GenBank/DDBJ whole genome shotgun (WGS) entry which is preliminary data.</text>
</comment>
<organism evidence="2 3">
    <name type="scientific">Bifidobacterium minimum</name>
    <dbReference type="NCBI Taxonomy" id="1693"/>
    <lineage>
        <taxon>Bacteria</taxon>
        <taxon>Bacillati</taxon>
        <taxon>Actinomycetota</taxon>
        <taxon>Actinomycetes</taxon>
        <taxon>Bifidobacteriales</taxon>
        <taxon>Bifidobacteriaceae</taxon>
        <taxon>Bifidobacterium</taxon>
    </lineage>
</organism>